<keyword evidence="2" id="KW-1185">Reference proteome</keyword>
<reference evidence="1" key="1">
    <citation type="submission" date="2021-06" db="EMBL/GenBank/DDBJ databases">
        <title>Comparative genomics, transcriptomics and evolutionary studies reveal genomic signatures of adaptation to plant cell wall in hemibiotrophic fungi.</title>
        <authorList>
            <consortium name="DOE Joint Genome Institute"/>
            <person name="Baroncelli R."/>
            <person name="Diaz J.F."/>
            <person name="Benocci T."/>
            <person name="Peng M."/>
            <person name="Battaglia E."/>
            <person name="Haridas S."/>
            <person name="Andreopoulos W."/>
            <person name="Labutti K."/>
            <person name="Pangilinan J."/>
            <person name="Floch G.L."/>
            <person name="Makela M.R."/>
            <person name="Henrissat B."/>
            <person name="Grigoriev I.V."/>
            <person name="Crouch J.A."/>
            <person name="De Vries R.P."/>
            <person name="Sukno S.A."/>
            <person name="Thon M.R."/>
        </authorList>
    </citation>
    <scope>NUCLEOTIDE SEQUENCE</scope>
    <source>
        <strain evidence="1">CBS 193.32</strain>
    </source>
</reference>
<accession>A0AAJ0AA11</accession>
<dbReference type="Proteomes" id="UP001224890">
    <property type="component" value="Unassembled WGS sequence"/>
</dbReference>
<comment type="caution">
    <text evidence="1">The sequence shown here is derived from an EMBL/GenBank/DDBJ whole genome shotgun (WGS) entry which is preliminary data.</text>
</comment>
<name>A0AAJ0AA11_9PEZI</name>
<protein>
    <submittedName>
        <fullName evidence="1">Uncharacterized protein</fullName>
    </submittedName>
</protein>
<organism evidence="1 2">
    <name type="scientific">Colletotrichum godetiae</name>
    <dbReference type="NCBI Taxonomy" id="1209918"/>
    <lineage>
        <taxon>Eukaryota</taxon>
        <taxon>Fungi</taxon>
        <taxon>Dikarya</taxon>
        <taxon>Ascomycota</taxon>
        <taxon>Pezizomycotina</taxon>
        <taxon>Sordariomycetes</taxon>
        <taxon>Hypocreomycetidae</taxon>
        <taxon>Glomerellales</taxon>
        <taxon>Glomerellaceae</taxon>
        <taxon>Colletotrichum</taxon>
        <taxon>Colletotrichum acutatum species complex</taxon>
    </lineage>
</organism>
<evidence type="ECO:0000313" key="1">
    <source>
        <dbReference type="EMBL" id="KAK1658598.1"/>
    </source>
</evidence>
<evidence type="ECO:0000313" key="2">
    <source>
        <dbReference type="Proteomes" id="UP001224890"/>
    </source>
</evidence>
<dbReference type="RefSeq" id="XP_060423362.1">
    <property type="nucleotide sequence ID" value="XM_060578476.1"/>
</dbReference>
<proteinExistence type="predicted"/>
<gene>
    <name evidence="1" type="ORF">BDP55DRAFT_720532</name>
</gene>
<dbReference type="AlphaFoldDB" id="A0AAJ0AA11"/>
<dbReference type="GeneID" id="85463002"/>
<dbReference type="EMBL" id="JAHMHR010000071">
    <property type="protein sequence ID" value="KAK1658598.1"/>
    <property type="molecule type" value="Genomic_DNA"/>
</dbReference>
<sequence length="183" mass="21099">MRRLRSYSPLLCFLAAIQLIFAEIRFQWLAVRQLLDRLTVNLEHSDRKSLYMMAPFSGTPNASLPFNLNLLKLTLAYARSMQLQHHTPHSRLQRQTPNANVLSPPPAALHCIAWQLKPPNLIQAYMMQLMFVVILSNARPSGLYDQTTPYQAHTPRFEAPDINRHLTEWTVLKQRTLQQVSAV</sequence>